<accession>A0A1U8KAK6</accession>
<keyword evidence="3" id="KW-1185">Reference proteome</keyword>
<evidence type="ECO:0000256" key="1">
    <source>
        <dbReference type="SAM" id="MobiDB-lite"/>
    </source>
</evidence>
<dbReference type="InterPro" id="IPR000719">
    <property type="entry name" value="Prot_kinase_dom"/>
</dbReference>
<dbReference type="GO" id="GO:0004674">
    <property type="term" value="F:protein serine/threonine kinase activity"/>
    <property type="evidence" value="ECO:0007669"/>
    <property type="project" value="TreeGrafter"/>
</dbReference>
<dbReference type="InterPro" id="IPR011009">
    <property type="entry name" value="Kinase-like_dom_sf"/>
</dbReference>
<feature type="region of interest" description="Disordered" evidence="1">
    <location>
        <begin position="189"/>
        <end position="214"/>
    </location>
</feature>
<dbReference type="PaxDb" id="3635-A0A1U8KAK6"/>
<dbReference type="GO" id="GO:0005524">
    <property type="term" value="F:ATP binding"/>
    <property type="evidence" value="ECO:0007669"/>
    <property type="project" value="InterPro"/>
</dbReference>
<reference evidence="3" key="1">
    <citation type="journal article" date="2020" name="Nat. Genet.">
        <title>Genomic diversifications of five Gossypium allopolyploid species and their impact on cotton improvement.</title>
        <authorList>
            <person name="Chen Z.J."/>
            <person name="Sreedasyam A."/>
            <person name="Ando A."/>
            <person name="Song Q."/>
            <person name="De Santiago L.M."/>
            <person name="Hulse-Kemp A.M."/>
            <person name="Ding M."/>
            <person name="Ye W."/>
            <person name="Kirkbride R.C."/>
            <person name="Jenkins J."/>
            <person name="Plott C."/>
            <person name="Lovell J."/>
            <person name="Lin Y.M."/>
            <person name="Vaughn R."/>
            <person name="Liu B."/>
            <person name="Simpson S."/>
            <person name="Scheffler B.E."/>
            <person name="Wen L."/>
            <person name="Saski C.A."/>
            <person name="Grover C.E."/>
            <person name="Hu G."/>
            <person name="Conover J.L."/>
            <person name="Carlson J.W."/>
            <person name="Shu S."/>
            <person name="Boston L.B."/>
            <person name="Williams M."/>
            <person name="Peterson D.G."/>
            <person name="McGee K."/>
            <person name="Jones D.C."/>
            <person name="Wendel J.F."/>
            <person name="Stelly D.M."/>
            <person name="Grimwood J."/>
            <person name="Schmutz J."/>
        </authorList>
    </citation>
    <scope>NUCLEOTIDE SEQUENCE [LARGE SCALE GENOMIC DNA]</scope>
    <source>
        <strain evidence="3">cv. TM-1</strain>
    </source>
</reference>
<dbReference type="RefSeq" id="XP_016699520.2">
    <property type="nucleotide sequence ID" value="XM_016844031.2"/>
</dbReference>
<dbReference type="KEGG" id="ghi:107914957"/>
<proteinExistence type="predicted"/>
<dbReference type="Proteomes" id="UP000818029">
    <property type="component" value="Chromosome D10"/>
</dbReference>
<dbReference type="InterPro" id="IPR051681">
    <property type="entry name" value="Ser/Thr_Kinases-Pseudokinases"/>
</dbReference>
<evidence type="ECO:0000259" key="2">
    <source>
        <dbReference type="PROSITE" id="PS50011"/>
    </source>
</evidence>
<organism evidence="3 4">
    <name type="scientific">Gossypium hirsutum</name>
    <name type="common">Upland cotton</name>
    <name type="synonym">Gossypium mexicanum</name>
    <dbReference type="NCBI Taxonomy" id="3635"/>
    <lineage>
        <taxon>Eukaryota</taxon>
        <taxon>Viridiplantae</taxon>
        <taxon>Streptophyta</taxon>
        <taxon>Embryophyta</taxon>
        <taxon>Tracheophyta</taxon>
        <taxon>Spermatophyta</taxon>
        <taxon>Magnoliopsida</taxon>
        <taxon>eudicotyledons</taxon>
        <taxon>Gunneridae</taxon>
        <taxon>Pentapetalae</taxon>
        <taxon>rosids</taxon>
        <taxon>malvids</taxon>
        <taxon>Malvales</taxon>
        <taxon>Malvaceae</taxon>
        <taxon>Malvoideae</taxon>
        <taxon>Gossypium</taxon>
    </lineage>
</organism>
<gene>
    <name evidence="4" type="primary">LOC107914957</name>
</gene>
<feature type="domain" description="Protein kinase" evidence="2">
    <location>
        <begin position="264"/>
        <end position="342"/>
    </location>
</feature>
<sequence length="342" mass="37993">MVVLYCGTRSNQNAPVQLFAKLASVEPTKDPTPLGEEDGAQELCMVVSIFREPDSSIVIHNNPGAHMSRIDSDATYAAEFSEYLEILHAHQLAVYSDLEELFVGQRFERMHSPYSLGPPPNRRLVGCNRITPLFPSLSITDIGCNSHSEFEAGNRDSPSIPNFIFRFLPSSSPDVSQFFPFQISTSSSDNGIKAPKKQDGLKGGGNSKMKGNGSISGKDMIFRADHIDLKSLDMQLEKHLSRVWSRNIDKQRPAEEWEIDLAKLDLRNVIAHGIYGTVYRATYDNQDVAVKLLDWGEDGIATTAETAALRASFRQEVAVWHKLDHPNVTKSQLPALEKDCTS</sequence>
<evidence type="ECO:0000313" key="3">
    <source>
        <dbReference type="Proteomes" id="UP000818029"/>
    </source>
</evidence>
<name>A0A1U8KAK6_GOSHI</name>
<dbReference type="PANTHER" id="PTHR44329">
    <property type="entry name" value="SERINE/THREONINE-PROTEIN KINASE TNNI3K-RELATED"/>
    <property type="match status" value="1"/>
</dbReference>
<protein>
    <recommendedName>
        <fullName evidence="2">Protein kinase domain-containing protein</fullName>
    </recommendedName>
</protein>
<dbReference type="STRING" id="3635.A0A1U8KAK6"/>
<dbReference type="Gene3D" id="3.30.200.20">
    <property type="entry name" value="Phosphorylase Kinase, domain 1"/>
    <property type="match status" value="1"/>
</dbReference>
<dbReference type="SUPFAM" id="SSF56112">
    <property type="entry name" value="Protein kinase-like (PK-like)"/>
    <property type="match status" value="1"/>
</dbReference>
<dbReference type="SMR" id="A0A1U8KAK6"/>
<evidence type="ECO:0000313" key="4">
    <source>
        <dbReference type="RefSeq" id="XP_016699520.2"/>
    </source>
</evidence>
<dbReference type="PROSITE" id="PS50011">
    <property type="entry name" value="PROTEIN_KINASE_DOM"/>
    <property type="match status" value="1"/>
</dbReference>
<reference evidence="4" key="2">
    <citation type="submission" date="2025-08" db="UniProtKB">
        <authorList>
            <consortium name="RefSeq"/>
        </authorList>
    </citation>
    <scope>IDENTIFICATION</scope>
</reference>
<dbReference type="AlphaFoldDB" id="A0A1U8KAK6"/>
<dbReference type="PANTHER" id="PTHR44329:SF228">
    <property type="entry name" value="KINASE-LIKE PROTEIN"/>
    <property type="match status" value="1"/>
</dbReference>
<dbReference type="GeneID" id="107914957"/>
<dbReference type="GO" id="GO:0005886">
    <property type="term" value="C:plasma membrane"/>
    <property type="evidence" value="ECO:0007669"/>
    <property type="project" value="TreeGrafter"/>
</dbReference>